<evidence type="ECO:0000313" key="3">
    <source>
        <dbReference type="Proteomes" id="UP001595847"/>
    </source>
</evidence>
<accession>A0ABV8FGW1</accession>
<sequence length="73" mass="7889">MDEWEFRTSSHSLSENCVAIARWDAGRAVRAGAGGAPGAGVALRDSAYPGAGYMEVPEREWAAFLHAVKRRVL</sequence>
<dbReference type="Pfam" id="PF04149">
    <property type="entry name" value="DUF397"/>
    <property type="match status" value="1"/>
</dbReference>
<protein>
    <submittedName>
        <fullName evidence="2">DUF397 domain-containing protein</fullName>
    </submittedName>
</protein>
<dbReference type="Proteomes" id="UP001595847">
    <property type="component" value="Unassembled WGS sequence"/>
</dbReference>
<name>A0ABV8FGW1_9ACTN</name>
<proteinExistence type="predicted"/>
<gene>
    <name evidence="2" type="ORF">ACFOVU_03895</name>
</gene>
<dbReference type="RefSeq" id="WP_378529877.1">
    <property type="nucleotide sequence ID" value="NZ_JBHSBH010000003.1"/>
</dbReference>
<organism evidence="2 3">
    <name type="scientific">Nocardiopsis sediminis</name>
    <dbReference type="NCBI Taxonomy" id="1778267"/>
    <lineage>
        <taxon>Bacteria</taxon>
        <taxon>Bacillati</taxon>
        <taxon>Actinomycetota</taxon>
        <taxon>Actinomycetes</taxon>
        <taxon>Streptosporangiales</taxon>
        <taxon>Nocardiopsidaceae</taxon>
        <taxon>Nocardiopsis</taxon>
    </lineage>
</organism>
<evidence type="ECO:0000313" key="2">
    <source>
        <dbReference type="EMBL" id="MFC3995042.1"/>
    </source>
</evidence>
<reference evidence="3" key="1">
    <citation type="journal article" date="2019" name="Int. J. Syst. Evol. Microbiol.">
        <title>The Global Catalogue of Microorganisms (GCM) 10K type strain sequencing project: providing services to taxonomists for standard genome sequencing and annotation.</title>
        <authorList>
            <consortium name="The Broad Institute Genomics Platform"/>
            <consortium name="The Broad Institute Genome Sequencing Center for Infectious Disease"/>
            <person name="Wu L."/>
            <person name="Ma J."/>
        </authorList>
    </citation>
    <scope>NUCLEOTIDE SEQUENCE [LARGE SCALE GENOMIC DNA]</scope>
    <source>
        <strain evidence="3">TBRC 1826</strain>
    </source>
</reference>
<dbReference type="InterPro" id="IPR007278">
    <property type="entry name" value="DUF397"/>
</dbReference>
<evidence type="ECO:0000259" key="1">
    <source>
        <dbReference type="Pfam" id="PF04149"/>
    </source>
</evidence>
<comment type="caution">
    <text evidence="2">The sequence shown here is derived from an EMBL/GenBank/DDBJ whole genome shotgun (WGS) entry which is preliminary data.</text>
</comment>
<keyword evidence="3" id="KW-1185">Reference proteome</keyword>
<feature type="domain" description="DUF397" evidence="1">
    <location>
        <begin position="6"/>
        <end position="69"/>
    </location>
</feature>
<dbReference type="EMBL" id="JBHSBH010000003">
    <property type="protein sequence ID" value="MFC3995042.1"/>
    <property type="molecule type" value="Genomic_DNA"/>
</dbReference>